<dbReference type="GO" id="GO:0016740">
    <property type="term" value="F:transferase activity"/>
    <property type="evidence" value="ECO:0007669"/>
    <property type="project" value="UniProtKB-KW"/>
</dbReference>
<dbReference type="Gene3D" id="3.30.559.10">
    <property type="entry name" value="Chloramphenicol acetyltransferase-like domain"/>
    <property type="match status" value="2"/>
</dbReference>
<dbReference type="EMBL" id="JAKOGI010000163">
    <property type="protein sequence ID" value="KAJ8441551.1"/>
    <property type="molecule type" value="Genomic_DNA"/>
</dbReference>
<proteinExistence type="predicted"/>
<protein>
    <submittedName>
        <fullName evidence="2">Uncharacterized protein</fullName>
    </submittedName>
</protein>
<keyword evidence="1" id="KW-0808">Transferase</keyword>
<accession>A0A9Q1KCF0</accession>
<reference evidence="2" key="1">
    <citation type="submission" date="2022-04" db="EMBL/GenBank/DDBJ databases">
        <title>Carnegiea gigantea Genome sequencing and assembly v2.</title>
        <authorList>
            <person name="Copetti D."/>
            <person name="Sanderson M.J."/>
            <person name="Burquez A."/>
            <person name="Wojciechowski M.F."/>
        </authorList>
    </citation>
    <scope>NUCLEOTIDE SEQUENCE</scope>
    <source>
        <strain evidence="2">SGP5-SGP5p</strain>
        <tissue evidence="2">Aerial part</tissue>
    </source>
</reference>
<keyword evidence="3" id="KW-1185">Reference proteome</keyword>
<dbReference type="Proteomes" id="UP001153076">
    <property type="component" value="Unassembled WGS sequence"/>
</dbReference>
<organism evidence="2 3">
    <name type="scientific">Carnegiea gigantea</name>
    <dbReference type="NCBI Taxonomy" id="171969"/>
    <lineage>
        <taxon>Eukaryota</taxon>
        <taxon>Viridiplantae</taxon>
        <taxon>Streptophyta</taxon>
        <taxon>Embryophyta</taxon>
        <taxon>Tracheophyta</taxon>
        <taxon>Spermatophyta</taxon>
        <taxon>Magnoliopsida</taxon>
        <taxon>eudicotyledons</taxon>
        <taxon>Gunneridae</taxon>
        <taxon>Pentapetalae</taxon>
        <taxon>Caryophyllales</taxon>
        <taxon>Cactineae</taxon>
        <taxon>Cactaceae</taxon>
        <taxon>Cactoideae</taxon>
        <taxon>Echinocereeae</taxon>
        <taxon>Carnegiea</taxon>
    </lineage>
</organism>
<evidence type="ECO:0000313" key="3">
    <source>
        <dbReference type="Proteomes" id="UP001153076"/>
    </source>
</evidence>
<comment type="caution">
    <text evidence="2">The sequence shown here is derived from an EMBL/GenBank/DDBJ whole genome shotgun (WGS) entry which is preliminary data.</text>
</comment>
<dbReference type="PANTHER" id="PTHR31896">
    <property type="entry name" value="FAMILY REGULATORY PROTEIN, PUTATIVE (AFU_ORTHOLOGUE AFUA_3G14730)-RELATED"/>
    <property type="match status" value="1"/>
</dbReference>
<evidence type="ECO:0000313" key="2">
    <source>
        <dbReference type="EMBL" id="KAJ8441551.1"/>
    </source>
</evidence>
<dbReference type="PANTHER" id="PTHR31896:SF12">
    <property type="entry name" value="HXXXD-TYPE ACYL-TRANSFERASE FAMILY PROTEIN"/>
    <property type="match status" value="1"/>
</dbReference>
<dbReference type="Pfam" id="PF02458">
    <property type="entry name" value="Transferase"/>
    <property type="match status" value="1"/>
</dbReference>
<name>A0A9Q1KCF0_9CARY</name>
<gene>
    <name evidence="2" type="ORF">Cgig2_026352</name>
</gene>
<dbReference type="AlphaFoldDB" id="A0A9Q1KCF0"/>
<evidence type="ECO:0000256" key="1">
    <source>
        <dbReference type="ARBA" id="ARBA00022679"/>
    </source>
</evidence>
<dbReference type="InterPro" id="IPR051283">
    <property type="entry name" value="Sec_Metabolite_Acyltrans"/>
</dbReference>
<dbReference type="OrthoDB" id="1862401at2759"/>
<dbReference type="InterPro" id="IPR023213">
    <property type="entry name" value="CAT-like_dom_sf"/>
</dbReference>
<sequence length="510" mass="56838">MANSPRIKLVSECFIRPKLETNSINTKRPYYLAPNDLALLSAHYIQKGLLYTKPPSITQGEEQFDVESFLERLKGSLARALVQFYPLVGQLETEINEDQHSSLIFVDCSKGPGVRFIHAGLDVTNSDILSPTDVPQIVQSFFDHDRALNHDGHIRPLLSVQVTELIDGIFIGCSMNHAVCDGTSFWHFWNIWSQLHTSDRAIANPPIHGRWFPGGCGPGVTLPFTDPGEFLKRYEAPKLRERIFHFSSDLLLKLKKKANAEAGEAEGNISSFQAVSALAWRAITRARCLAPNRKTTCNLDANLRHRLEPPWPQEYFGNLIWLATAASTAGELLEQSLGWAARLLNRAVAELTDKQIHGGFDTWIQSPFLYHMDSFFDSSSVVIGSSPRFNVYGNEFGLGKAVAVRSGYASKYPGKITAYPGFEGEGSMDLEICLPPESMRALELDDEFMAVVTQGAPILTKLKLVGPGSWKEQTSTKVEHTEEPIQQNREILPISSVRSLFYQSKEPGET</sequence>